<dbReference type="CDD" id="cd12797">
    <property type="entry name" value="M23_peptidase"/>
    <property type="match status" value="1"/>
</dbReference>
<dbReference type="InterPro" id="IPR011055">
    <property type="entry name" value="Dup_hybrid_motif"/>
</dbReference>
<evidence type="ECO:0000313" key="3">
    <source>
        <dbReference type="EMBL" id="SNS99442.1"/>
    </source>
</evidence>
<evidence type="ECO:0000313" key="4">
    <source>
        <dbReference type="Proteomes" id="UP000198386"/>
    </source>
</evidence>
<gene>
    <name evidence="3" type="ORF">SAMN04488107_4577</name>
</gene>
<feature type="region of interest" description="Disordered" evidence="1">
    <location>
        <begin position="1"/>
        <end position="69"/>
    </location>
</feature>
<keyword evidence="4" id="KW-1185">Reference proteome</keyword>
<dbReference type="OrthoDB" id="1099523at2"/>
<dbReference type="PANTHER" id="PTHR21666:SF270">
    <property type="entry name" value="MUREIN HYDROLASE ACTIVATOR ENVC"/>
    <property type="match status" value="1"/>
</dbReference>
<reference evidence="4" key="1">
    <citation type="submission" date="2017-06" db="EMBL/GenBank/DDBJ databases">
        <authorList>
            <person name="Varghese N."/>
            <person name="Submissions S."/>
        </authorList>
    </citation>
    <scope>NUCLEOTIDE SEQUENCE [LARGE SCALE GENOMIC DNA]</scope>
    <source>
        <strain evidence="4">DSM 45423</strain>
    </source>
</reference>
<dbReference type="Gene3D" id="2.70.70.10">
    <property type="entry name" value="Glucose Permease (Domain IIA)"/>
    <property type="match status" value="1"/>
</dbReference>
<feature type="compositionally biased region" description="Basic residues" evidence="1">
    <location>
        <begin position="33"/>
        <end position="44"/>
    </location>
</feature>
<dbReference type="InterPro" id="IPR016047">
    <property type="entry name" value="M23ase_b-sheet_dom"/>
</dbReference>
<sequence>MTELHHDRLLDGGTDPRPTAAGTLRTAPAASPSRRRPWPGKARRTTPQGRQGETSSAAESTPTRNAGGLEVRAVVLTGNTVVDPPGDDRAAAPADVVEEVLAAEPVTAVADAAELVEAADAQALAVVAGPAAEVRPGDGPVASSPRRSRFRVPRRRPAFYLAAALVGALAVGSTSAGDGVARAHGTEPVSSSVSVAEELGLDREDLAADAAAQADAAALGEVTASRNAREAEAAAAAQAQAEADRVAAEAAAAAAAEAARPKAVLPVAGGRLTSTFGARWGTLHAGIDLAAPMLTPEYAAADGVVLEAGPASGYGNAVYIQHDNGDVTVYGHMEEILVQPGQVVRAGDTIALLGNRGQSTGPHLHFEVHVGGIDGQKIDPIPWLQERGVSVS</sequence>
<dbReference type="AlphaFoldDB" id="A0A239J1B4"/>
<protein>
    <submittedName>
        <fullName evidence="3">Peptidase family M23</fullName>
    </submittedName>
</protein>
<name>A0A239J1B4_9ACTN</name>
<dbReference type="RefSeq" id="WP_089406209.1">
    <property type="nucleotide sequence ID" value="NZ_FZOH01000013.1"/>
</dbReference>
<dbReference type="PANTHER" id="PTHR21666">
    <property type="entry name" value="PEPTIDASE-RELATED"/>
    <property type="match status" value="1"/>
</dbReference>
<organism evidence="3 4">
    <name type="scientific">Geodermatophilus saharensis</name>
    <dbReference type="NCBI Taxonomy" id="1137994"/>
    <lineage>
        <taxon>Bacteria</taxon>
        <taxon>Bacillati</taxon>
        <taxon>Actinomycetota</taxon>
        <taxon>Actinomycetes</taxon>
        <taxon>Geodermatophilales</taxon>
        <taxon>Geodermatophilaceae</taxon>
        <taxon>Geodermatophilus</taxon>
    </lineage>
</organism>
<accession>A0A239J1B4</accession>
<dbReference type="SUPFAM" id="SSF51261">
    <property type="entry name" value="Duplicated hybrid motif"/>
    <property type="match status" value="1"/>
</dbReference>
<feature type="compositionally biased region" description="Polar residues" evidence="1">
    <location>
        <begin position="45"/>
        <end position="64"/>
    </location>
</feature>
<dbReference type="EMBL" id="FZOH01000013">
    <property type="protein sequence ID" value="SNS99442.1"/>
    <property type="molecule type" value="Genomic_DNA"/>
</dbReference>
<dbReference type="GO" id="GO:0004222">
    <property type="term" value="F:metalloendopeptidase activity"/>
    <property type="evidence" value="ECO:0007669"/>
    <property type="project" value="TreeGrafter"/>
</dbReference>
<dbReference type="Proteomes" id="UP000198386">
    <property type="component" value="Unassembled WGS sequence"/>
</dbReference>
<proteinExistence type="predicted"/>
<feature type="compositionally biased region" description="Basic and acidic residues" evidence="1">
    <location>
        <begin position="1"/>
        <end position="10"/>
    </location>
</feature>
<dbReference type="InterPro" id="IPR050570">
    <property type="entry name" value="Cell_wall_metabolism_enzyme"/>
</dbReference>
<evidence type="ECO:0000259" key="2">
    <source>
        <dbReference type="Pfam" id="PF01551"/>
    </source>
</evidence>
<evidence type="ECO:0000256" key="1">
    <source>
        <dbReference type="SAM" id="MobiDB-lite"/>
    </source>
</evidence>
<feature type="domain" description="M23ase beta-sheet core" evidence="2">
    <location>
        <begin position="283"/>
        <end position="380"/>
    </location>
</feature>
<dbReference type="Pfam" id="PF01551">
    <property type="entry name" value="Peptidase_M23"/>
    <property type="match status" value="1"/>
</dbReference>